<evidence type="ECO:0000256" key="1">
    <source>
        <dbReference type="SAM" id="Coils"/>
    </source>
</evidence>
<proteinExistence type="predicted"/>
<keyword evidence="3" id="KW-1185">Reference proteome</keyword>
<dbReference type="Proteomes" id="UP000602004">
    <property type="component" value="Unassembled WGS sequence"/>
</dbReference>
<evidence type="ECO:0000313" key="3">
    <source>
        <dbReference type="Proteomes" id="UP000602004"/>
    </source>
</evidence>
<organism evidence="2 3">
    <name type="scientific">Paraburkholderia caffeinilytica</name>
    <dbReference type="NCBI Taxonomy" id="1761016"/>
    <lineage>
        <taxon>Bacteria</taxon>
        <taxon>Pseudomonadati</taxon>
        <taxon>Pseudomonadota</taxon>
        <taxon>Betaproteobacteria</taxon>
        <taxon>Burkholderiales</taxon>
        <taxon>Burkholderiaceae</taxon>
        <taxon>Paraburkholderia</taxon>
    </lineage>
</organism>
<dbReference type="InterPro" id="IPR038488">
    <property type="entry name" value="Integrase_DNA-bd_sf"/>
</dbReference>
<gene>
    <name evidence="2" type="ORF">GCM10011400_32380</name>
</gene>
<name>A0ABQ1MQJ3_9BURK</name>
<sequence>MVVGIRSPVVRIHFRYRVEGAAREMPLGAWPRVRLATIRLELDETKLGVQRSGDPAGQRKLVADKLKVEKAQVVRQQQELAERERQDAESQLTVVVMFET</sequence>
<feature type="coiled-coil region" evidence="1">
    <location>
        <begin position="63"/>
        <end position="91"/>
    </location>
</feature>
<comment type="caution">
    <text evidence="2">The sequence shown here is derived from an EMBL/GenBank/DDBJ whole genome shotgun (WGS) entry which is preliminary data.</text>
</comment>
<accession>A0ABQ1MQJ3</accession>
<evidence type="ECO:0000313" key="2">
    <source>
        <dbReference type="EMBL" id="GGC42936.1"/>
    </source>
</evidence>
<dbReference type="Gene3D" id="3.30.160.390">
    <property type="entry name" value="Integrase, DNA-binding domain"/>
    <property type="match status" value="1"/>
</dbReference>
<dbReference type="EMBL" id="BMHL01000005">
    <property type="protein sequence ID" value="GGC42936.1"/>
    <property type="molecule type" value="Genomic_DNA"/>
</dbReference>
<keyword evidence="1" id="KW-0175">Coiled coil</keyword>
<protein>
    <submittedName>
        <fullName evidence="2">Uncharacterized protein</fullName>
    </submittedName>
</protein>
<reference evidence="3" key="1">
    <citation type="journal article" date="2019" name="Int. J. Syst. Evol. Microbiol.">
        <title>The Global Catalogue of Microorganisms (GCM) 10K type strain sequencing project: providing services to taxonomists for standard genome sequencing and annotation.</title>
        <authorList>
            <consortium name="The Broad Institute Genomics Platform"/>
            <consortium name="The Broad Institute Genome Sequencing Center for Infectious Disease"/>
            <person name="Wu L."/>
            <person name="Ma J."/>
        </authorList>
    </citation>
    <scope>NUCLEOTIDE SEQUENCE [LARGE SCALE GENOMIC DNA]</scope>
    <source>
        <strain evidence="3">CGMCC 1.15103</strain>
    </source>
</reference>